<dbReference type="Proteomes" id="UP000294593">
    <property type="component" value="Unassembled WGS sequence"/>
</dbReference>
<sequence length="89" mass="9617">MRPLFAIAPLALLLAFAGPRPVRWDAGEQARQDAERATLSSTASAPGQHPASERQTVERAPTALHTPERTHAGLTTLTAEGPFPRNRPR</sequence>
<evidence type="ECO:0000256" key="1">
    <source>
        <dbReference type="SAM" id="MobiDB-lite"/>
    </source>
</evidence>
<gene>
    <name evidence="2" type="ORF">EV672_10921</name>
</gene>
<protein>
    <submittedName>
        <fullName evidence="2">Uncharacterized protein</fullName>
    </submittedName>
</protein>
<keyword evidence="3" id="KW-1185">Reference proteome</keyword>
<evidence type="ECO:0000313" key="2">
    <source>
        <dbReference type="EMBL" id="TDP80981.1"/>
    </source>
</evidence>
<proteinExistence type="predicted"/>
<feature type="region of interest" description="Disordered" evidence="1">
    <location>
        <begin position="26"/>
        <end position="89"/>
    </location>
</feature>
<evidence type="ECO:0000313" key="3">
    <source>
        <dbReference type="Proteomes" id="UP000294593"/>
    </source>
</evidence>
<comment type="caution">
    <text evidence="2">The sequence shown here is derived from an EMBL/GenBank/DDBJ whole genome shotgun (WGS) entry which is preliminary data.</text>
</comment>
<dbReference type="AlphaFoldDB" id="A0A4R6R4Z7"/>
<name>A0A4R6R4Z7_9BURK</name>
<feature type="compositionally biased region" description="Basic and acidic residues" evidence="1">
    <location>
        <begin position="26"/>
        <end position="36"/>
    </location>
</feature>
<dbReference type="EMBL" id="SNXW01000009">
    <property type="protein sequence ID" value="TDP80981.1"/>
    <property type="molecule type" value="Genomic_DNA"/>
</dbReference>
<accession>A0A4R6R4Z7</accession>
<organism evidence="2 3">
    <name type="scientific">Aquabacterium commune</name>
    <dbReference type="NCBI Taxonomy" id="70586"/>
    <lineage>
        <taxon>Bacteria</taxon>
        <taxon>Pseudomonadati</taxon>
        <taxon>Pseudomonadota</taxon>
        <taxon>Betaproteobacteria</taxon>
        <taxon>Burkholderiales</taxon>
        <taxon>Aquabacterium</taxon>
    </lineage>
</organism>
<reference evidence="2 3" key="1">
    <citation type="submission" date="2019-03" db="EMBL/GenBank/DDBJ databases">
        <title>Genomic Encyclopedia of Type Strains, Phase IV (KMG-IV): sequencing the most valuable type-strain genomes for metagenomic binning, comparative biology and taxonomic classification.</title>
        <authorList>
            <person name="Goeker M."/>
        </authorList>
    </citation>
    <scope>NUCLEOTIDE SEQUENCE [LARGE SCALE GENOMIC DNA]</scope>
    <source>
        <strain evidence="2 3">DSM 11901</strain>
    </source>
</reference>